<reference evidence="1 2" key="1">
    <citation type="submission" date="2020-02" db="EMBL/GenBank/DDBJ databases">
        <authorList>
            <person name="Ferguson B K."/>
        </authorList>
    </citation>
    <scope>NUCLEOTIDE SEQUENCE [LARGE SCALE GENOMIC DNA]</scope>
</reference>
<sequence>MVVILLIKVPDFRDDTCYKNEAVPLFMAEKSPPATHPVDILEWIIVRLAYGQTNSESPGAPDGRDERNIAHQWLPELIIAMIEPGKIIPILRTGDQVQKAIPIRFREIGPAVPRKFYRTLRAIVGDGCFDRHYFRIPELTEILE</sequence>
<dbReference type="Proteomes" id="UP000479000">
    <property type="component" value="Unassembled WGS sequence"/>
</dbReference>
<organism evidence="1 2">
    <name type="scientific">Nesidiocoris tenuis</name>
    <dbReference type="NCBI Taxonomy" id="355587"/>
    <lineage>
        <taxon>Eukaryota</taxon>
        <taxon>Metazoa</taxon>
        <taxon>Ecdysozoa</taxon>
        <taxon>Arthropoda</taxon>
        <taxon>Hexapoda</taxon>
        <taxon>Insecta</taxon>
        <taxon>Pterygota</taxon>
        <taxon>Neoptera</taxon>
        <taxon>Paraneoptera</taxon>
        <taxon>Hemiptera</taxon>
        <taxon>Heteroptera</taxon>
        <taxon>Panheteroptera</taxon>
        <taxon>Cimicomorpha</taxon>
        <taxon>Miridae</taxon>
        <taxon>Dicyphina</taxon>
        <taxon>Nesidiocoris</taxon>
    </lineage>
</organism>
<accession>A0A6H5GFG6</accession>
<protein>
    <submittedName>
        <fullName evidence="1">Uncharacterized protein</fullName>
    </submittedName>
</protein>
<name>A0A6H5GFG6_9HEMI</name>
<evidence type="ECO:0000313" key="2">
    <source>
        <dbReference type="Proteomes" id="UP000479000"/>
    </source>
</evidence>
<keyword evidence="2" id="KW-1185">Reference proteome</keyword>
<dbReference type="AlphaFoldDB" id="A0A6H5GFG6"/>
<dbReference type="EMBL" id="CADCXU010011280">
    <property type="protein sequence ID" value="CAB0001682.1"/>
    <property type="molecule type" value="Genomic_DNA"/>
</dbReference>
<gene>
    <name evidence="1" type="ORF">NTEN_LOCUS7469</name>
</gene>
<proteinExistence type="predicted"/>
<evidence type="ECO:0000313" key="1">
    <source>
        <dbReference type="EMBL" id="CAB0001682.1"/>
    </source>
</evidence>